<feature type="transmembrane region" description="Helical" evidence="1">
    <location>
        <begin position="6"/>
        <end position="23"/>
    </location>
</feature>
<name>A0A365K909_9BACL</name>
<evidence type="ECO:0000313" key="2">
    <source>
        <dbReference type="EMBL" id="RAZ69164.1"/>
    </source>
</evidence>
<protein>
    <recommendedName>
        <fullName evidence="4">DUF4181 domain-containing protein</fullName>
    </recommendedName>
</protein>
<feature type="transmembrane region" description="Helical" evidence="1">
    <location>
        <begin position="108"/>
        <end position="127"/>
    </location>
</feature>
<dbReference type="AlphaFoldDB" id="A0A365K909"/>
<keyword evidence="3" id="KW-1185">Reference proteome</keyword>
<keyword evidence="1" id="KW-1133">Transmembrane helix</keyword>
<dbReference type="Pfam" id="PF13789">
    <property type="entry name" value="DUF4181"/>
    <property type="match status" value="1"/>
</dbReference>
<evidence type="ECO:0008006" key="4">
    <source>
        <dbReference type="Google" id="ProtNLM"/>
    </source>
</evidence>
<feature type="transmembrane region" description="Helical" evidence="1">
    <location>
        <begin position="52"/>
        <end position="69"/>
    </location>
</feature>
<dbReference type="OrthoDB" id="2428213at2"/>
<evidence type="ECO:0000313" key="3">
    <source>
        <dbReference type="Proteomes" id="UP000251869"/>
    </source>
</evidence>
<proteinExistence type="predicted"/>
<dbReference type="RefSeq" id="WP_112229855.1">
    <property type="nucleotide sequence ID" value="NZ_QLZQ01000001.1"/>
</dbReference>
<organism evidence="2 3">
    <name type="scientific">Planococcus maitriensis</name>
    <dbReference type="NCBI Taxonomy" id="221799"/>
    <lineage>
        <taxon>Bacteria</taxon>
        <taxon>Bacillati</taxon>
        <taxon>Bacillota</taxon>
        <taxon>Bacilli</taxon>
        <taxon>Bacillales</taxon>
        <taxon>Caryophanaceae</taxon>
        <taxon>Planococcus</taxon>
    </lineage>
</organism>
<keyword evidence="1" id="KW-0472">Membrane</keyword>
<dbReference type="EMBL" id="QLZQ01000001">
    <property type="protein sequence ID" value="RAZ69164.1"/>
    <property type="molecule type" value="Genomic_DNA"/>
</dbReference>
<reference evidence="2 3" key="1">
    <citation type="submission" date="2018-06" db="EMBL/GenBank/DDBJ databases">
        <title>The draft genome sequences of strains SCU63 and S1.</title>
        <authorList>
            <person name="Gan L."/>
        </authorList>
    </citation>
    <scope>NUCLEOTIDE SEQUENCE [LARGE SCALE GENOMIC DNA]</scope>
    <source>
        <strain evidence="2 3">S1</strain>
    </source>
</reference>
<evidence type="ECO:0000256" key="1">
    <source>
        <dbReference type="SAM" id="Phobius"/>
    </source>
</evidence>
<dbReference type="InterPro" id="IPR025441">
    <property type="entry name" value="DUF4181"/>
</dbReference>
<sequence>MWLEIGLVILGIVALNSLINFALRKLLKIDKEKKEFFSFDYVNERHEEIDKWLRWVWLLLSAVIIYLVFIHEFPIILYLMLFIILMALDYFVRAYFQWKHSDQPKQAVLTISEMIVWISAVTFVIYFDVFNFLT</sequence>
<feature type="transmembrane region" description="Helical" evidence="1">
    <location>
        <begin position="75"/>
        <end position="96"/>
    </location>
</feature>
<dbReference type="Proteomes" id="UP000251869">
    <property type="component" value="Unassembled WGS sequence"/>
</dbReference>
<accession>A0A365K909</accession>
<comment type="caution">
    <text evidence="2">The sequence shown here is derived from an EMBL/GenBank/DDBJ whole genome shotgun (WGS) entry which is preliminary data.</text>
</comment>
<gene>
    <name evidence="2" type="ORF">DP119_00420</name>
</gene>
<keyword evidence="1" id="KW-0812">Transmembrane</keyword>